<dbReference type="InterPro" id="IPR001279">
    <property type="entry name" value="Metallo-B-lactamas"/>
</dbReference>
<evidence type="ECO:0000256" key="3">
    <source>
        <dbReference type="ARBA" id="ARBA00018311"/>
    </source>
</evidence>
<feature type="compositionally biased region" description="Basic and acidic residues" evidence="10">
    <location>
        <begin position="687"/>
        <end position="702"/>
    </location>
</feature>
<evidence type="ECO:0000256" key="9">
    <source>
        <dbReference type="ARBA" id="ARBA00032592"/>
    </source>
</evidence>
<dbReference type="InterPro" id="IPR022712">
    <property type="entry name" value="Beta_Casp"/>
</dbReference>
<evidence type="ECO:0000256" key="5">
    <source>
        <dbReference type="ARBA" id="ARBA00022722"/>
    </source>
</evidence>
<dbReference type="RefSeq" id="XP_066829481.1">
    <property type="nucleotide sequence ID" value="XM_066972554.1"/>
</dbReference>
<organism evidence="14 15">
    <name type="scientific">Lodderomyces beijingensis</name>
    <dbReference type="NCBI Taxonomy" id="1775926"/>
    <lineage>
        <taxon>Eukaryota</taxon>
        <taxon>Fungi</taxon>
        <taxon>Dikarya</taxon>
        <taxon>Ascomycota</taxon>
        <taxon>Saccharomycotina</taxon>
        <taxon>Pichiomycetes</taxon>
        <taxon>Debaryomycetaceae</taxon>
        <taxon>Candida/Lodderomyces clade</taxon>
        <taxon>Lodderomyces</taxon>
    </lineage>
</organism>
<dbReference type="Pfam" id="PF07521">
    <property type="entry name" value="RMMBL"/>
    <property type="match status" value="1"/>
</dbReference>
<dbReference type="Proteomes" id="UP001497383">
    <property type="component" value="Chromosome 3"/>
</dbReference>
<gene>
    <name evidence="14" type="ORF">LODBEIA_P25430</name>
</gene>
<feature type="domain" description="Beta-Casp" evidence="12">
    <location>
        <begin position="260"/>
        <end position="386"/>
    </location>
</feature>
<dbReference type="InterPro" id="IPR036866">
    <property type="entry name" value="RibonucZ/Hydroxyglut_hydro"/>
</dbReference>
<keyword evidence="6" id="KW-0255">Endonuclease</keyword>
<feature type="region of interest" description="Disordered" evidence="10">
    <location>
        <begin position="675"/>
        <end position="702"/>
    </location>
</feature>
<dbReference type="PANTHER" id="PTHR11203">
    <property type="entry name" value="CLEAVAGE AND POLYADENYLATION SPECIFICITY FACTOR FAMILY MEMBER"/>
    <property type="match status" value="1"/>
</dbReference>
<evidence type="ECO:0000259" key="11">
    <source>
        <dbReference type="SMART" id="SM00849"/>
    </source>
</evidence>
<dbReference type="GeneID" id="92207739"/>
<evidence type="ECO:0000259" key="12">
    <source>
        <dbReference type="SMART" id="SM01027"/>
    </source>
</evidence>
<dbReference type="CDD" id="cd16292">
    <property type="entry name" value="CPSF3-like_MBL-fold"/>
    <property type="match status" value="1"/>
</dbReference>
<keyword evidence="15" id="KW-1185">Reference proteome</keyword>
<comment type="subcellular location">
    <subcellularLocation>
        <location evidence="1">Nucleus</location>
    </subcellularLocation>
</comment>
<dbReference type="PANTHER" id="PTHR11203:SF11">
    <property type="entry name" value="CLEAVAGE AND POLYADENYLATION SPECIFICITY FACTOR SUBUNIT 3"/>
    <property type="match status" value="1"/>
</dbReference>
<dbReference type="SMART" id="SM00849">
    <property type="entry name" value="Lactamase_B"/>
    <property type="match status" value="1"/>
</dbReference>
<evidence type="ECO:0000256" key="4">
    <source>
        <dbReference type="ARBA" id="ARBA00022664"/>
    </source>
</evidence>
<proteinExistence type="inferred from homology"/>
<dbReference type="Gene3D" id="3.60.15.10">
    <property type="entry name" value="Ribonuclease Z/Hydroxyacylglutathione hydrolase-like"/>
    <property type="match status" value="1"/>
</dbReference>
<evidence type="ECO:0000313" key="14">
    <source>
        <dbReference type="EMBL" id="CAK9438319.1"/>
    </source>
</evidence>
<dbReference type="EMBL" id="OZ022407">
    <property type="protein sequence ID" value="CAK9438319.1"/>
    <property type="molecule type" value="Genomic_DNA"/>
</dbReference>
<dbReference type="InterPro" id="IPR011108">
    <property type="entry name" value="RMMBL"/>
</dbReference>
<comment type="similarity">
    <text evidence="2">Belongs to the metallo-beta-lactamase superfamily. RNA-metabolizing metallo-beta-lactamase-like family. CPSF2/YSH1 subfamily.</text>
</comment>
<feature type="compositionally biased region" description="Basic residues" evidence="10">
    <location>
        <begin position="677"/>
        <end position="686"/>
    </location>
</feature>
<name>A0ABP0ZJK0_9ASCO</name>
<keyword evidence="8" id="KW-0539">Nucleus</keyword>
<dbReference type="Pfam" id="PF11718">
    <property type="entry name" value="CPSF73-100_C"/>
    <property type="match status" value="1"/>
</dbReference>
<protein>
    <recommendedName>
        <fullName evidence="3">Endoribonuclease YSH1</fullName>
    </recommendedName>
    <alternativeName>
        <fullName evidence="9">mRNA 3'-end-processing protein YSH1</fullName>
    </alternativeName>
</protein>
<evidence type="ECO:0000256" key="1">
    <source>
        <dbReference type="ARBA" id="ARBA00004123"/>
    </source>
</evidence>
<evidence type="ECO:0000256" key="6">
    <source>
        <dbReference type="ARBA" id="ARBA00022759"/>
    </source>
</evidence>
<dbReference type="Gene3D" id="3.40.50.10890">
    <property type="match status" value="1"/>
</dbReference>
<feature type="domain" description="Metallo-beta-lactamase" evidence="11">
    <location>
        <begin position="25"/>
        <end position="248"/>
    </location>
</feature>
<keyword evidence="4" id="KW-0507">mRNA processing</keyword>
<evidence type="ECO:0000259" key="13">
    <source>
        <dbReference type="SMART" id="SM01098"/>
    </source>
</evidence>
<evidence type="ECO:0000313" key="15">
    <source>
        <dbReference type="Proteomes" id="UP001497383"/>
    </source>
</evidence>
<dbReference type="SMART" id="SM01027">
    <property type="entry name" value="Beta-Casp"/>
    <property type="match status" value="1"/>
</dbReference>
<dbReference type="InterPro" id="IPR021718">
    <property type="entry name" value="CPSF73-100_C"/>
</dbReference>
<dbReference type="SUPFAM" id="SSF56281">
    <property type="entry name" value="Metallo-hydrolase/oxidoreductase"/>
    <property type="match status" value="1"/>
</dbReference>
<dbReference type="InterPro" id="IPR050698">
    <property type="entry name" value="MBL"/>
</dbReference>
<feature type="domain" description="Pre-mRNA 3'-end-processing endonuclease polyadenylation factor C-term" evidence="13">
    <location>
        <begin position="549"/>
        <end position="776"/>
    </location>
</feature>
<evidence type="ECO:0000256" key="2">
    <source>
        <dbReference type="ARBA" id="ARBA00010624"/>
    </source>
</evidence>
<dbReference type="SMART" id="SM01098">
    <property type="entry name" value="CPSF73-100_C"/>
    <property type="match status" value="1"/>
</dbReference>
<dbReference type="Pfam" id="PF10996">
    <property type="entry name" value="Beta-Casp"/>
    <property type="match status" value="1"/>
</dbReference>
<sequence>MTTENSGSNEEDFKFFGLGGCNEVGRSCHIIEYKNKVIMLDAGMHPALSGHASFPFFDEYDLSKVDVLLISHFHVDHSASLPYVMQQSNFRGKVFMTHATKAIYRWLMQDFVRVTSIGNAKNDGSGGGSSEEGGNLYTDDDIFKSFDRIETIDYHSTMELNGIRFTAYHAGHVLGACMYFIEIGSLKVLFTGDYSREENRHLQAAEVPPVRPDILITESTFGTGTLEPKAELEKKLTSHVHATITRGGRVLLPVFALGNAQELLLILEEYWEKNEDLQGVSVYYCSDLARKCMAVYETYTGIMNDKIRLSSTGDSTTKSNPFEFKYIKSIKNLSKFSDLGPSVVVATPGMLQAGVSRQLLEKWAPEQKNLVILTGYSVEGTMAKDILKEPQVIPSANNPDLSIPRRIGVEEISFAAHVDFQQNSDFIDKVSPSKIILVHGDSVPMGRLKSALLSKYSSRKGTDKEVKVYNPRNCEELCIAFKGLKVAKVLGSLAEEQLQLLKSEIEQLVDDAEDGGKITEIKHEGDMDVDSNRPITTINTTTTTTTFKPGQAVSGVLVSKDFDLNLVQLQDLSEFTQLSTSIIKSKINLKINADISLMVWHLEQMFGYVNILNDDDEEWECIIMDTVDIFIDKSKGPGLFITVEWINDNLMADSLADSIVAILYSIDSSPASVRLTSRPHSHSHSHVKSEPGVDEERPQLRHQDSIESRIEKIALLLKSQFGDALENLPEDKSTITVGKSVANVDYRSLQVECASKVLKDRVENVIKRGCSLSAPLSMPAK</sequence>
<keyword evidence="7" id="KW-0378">Hydrolase</keyword>
<accession>A0ABP0ZJK0</accession>
<dbReference type="Pfam" id="PF16661">
    <property type="entry name" value="Lactamase_B_6"/>
    <property type="match status" value="1"/>
</dbReference>
<evidence type="ECO:0000256" key="8">
    <source>
        <dbReference type="ARBA" id="ARBA00023242"/>
    </source>
</evidence>
<evidence type="ECO:0000256" key="10">
    <source>
        <dbReference type="SAM" id="MobiDB-lite"/>
    </source>
</evidence>
<evidence type="ECO:0000256" key="7">
    <source>
        <dbReference type="ARBA" id="ARBA00022801"/>
    </source>
</evidence>
<reference evidence="14 15" key="1">
    <citation type="submission" date="2024-03" db="EMBL/GenBank/DDBJ databases">
        <authorList>
            <person name="Brejova B."/>
        </authorList>
    </citation>
    <scope>NUCLEOTIDE SEQUENCE [LARGE SCALE GENOMIC DNA]</scope>
    <source>
        <strain evidence="14 15">CBS 14171</strain>
    </source>
</reference>
<keyword evidence="5" id="KW-0540">Nuclease</keyword>